<accession>Q06WK7</accession>
<dbReference type="Gene3D" id="3.40.50.1980">
    <property type="entry name" value="Nitrogenase molybdenum iron protein domain"/>
    <property type="match status" value="2"/>
</dbReference>
<dbReference type="PANTHER" id="PTHR30535">
    <property type="entry name" value="VITAMIN B12-BINDING PROTEIN"/>
    <property type="match status" value="1"/>
</dbReference>
<dbReference type="InterPro" id="IPR002491">
    <property type="entry name" value="ABC_transptr_periplasmic_BD"/>
</dbReference>
<feature type="region of interest" description="Disordered" evidence="2">
    <location>
        <begin position="1"/>
        <end position="20"/>
    </location>
</feature>
<evidence type="ECO:0000313" key="4">
    <source>
        <dbReference type="EMBL" id="ABF13595.1"/>
    </source>
</evidence>
<feature type="compositionally biased region" description="Low complexity" evidence="2">
    <location>
        <begin position="94"/>
        <end position="126"/>
    </location>
</feature>
<comment type="similarity">
    <text evidence="1">Belongs to the bacterial solute-binding protein 8 family.</text>
</comment>
<dbReference type="Pfam" id="PF01497">
    <property type="entry name" value="Peripla_BP_2"/>
    <property type="match status" value="1"/>
</dbReference>
<dbReference type="PROSITE" id="PS50983">
    <property type="entry name" value="FE_B12_PBP"/>
    <property type="match status" value="1"/>
</dbReference>
<dbReference type="InterPro" id="IPR050902">
    <property type="entry name" value="ABC_Transporter_SBP"/>
</dbReference>
<feature type="domain" description="Fe/B12 periplasmic-binding" evidence="3">
    <location>
        <begin position="179"/>
        <end position="439"/>
    </location>
</feature>
<proteinExistence type="inferred from homology"/>
<dbReference type="EMBL" id="DQ469872">
    <property type="protein sequence ID" value="ABF13595.1"/>
    <property type="molecule type" value="Genomic_DNA"/>
</dbReference>
<evidence type="ECO:0000256" key="1">
    <source>
        <dbReference type="ARBA" id="ARBA00008814"/>
    </source>
</evidence>
<feature type="region of interest" description="Disordered" evidence="2">
    <location>
        <begin position="92"/>
        <end position="156"/>
    </location>
</feature>
<keyword evidence="4" id="KW-0449">Lipoprotein</keyword>
<reference evidence="4" key="1">
    <citation type="journal article" date="2006" name="Microbiology">
        <title>Variable expression of immunoreactive surface proteins of Propionibacterium acnes.</title>
        <authorList>
            <person name="Lodes M.J."/>
            <person name="Secrist H."/>
            <person name="Benson D.R."/>
            <person name="Jen S."/>
            <person name="Shanebeck K.D."/>
            <person name="Guderian J."/>
            <person name="Maisonneuve J.F."/>
            <person name="Bhatia A."/>
            <person name="Persing D."/>
            <person name="Patrick S."/>
            <person name="Skeiky Y.A."/>
        </authorList>
    </citation>
    <scope>NUCLEOTIDE SEQUENCE</scope>
    <source>
        <strain evidence="4">ATCC 6919</strain>
    </source>
</reference>
<gene>
    <name evidence="4" type="ORF">PA21740</name>
</gene>
<evidence type="ECO:0000259" key="3">
    <source>
        <dbReference type="PROSITE" id="PS50983"/>
    </source>
</evidence>
<name>Q06WK7_CUTAC</name>
<sequence>MTKSISASSEGSPSPPWSRRWSSAVVTLPGSDPFVERRHFARRQSAGRDGGTRPHPCYIPENEFRKLRTMIRMYRRVAGVGLALTMLVAGCGHSSSTSQGPATSSTPVPSVATSSTRAASATSQAARDLPDPHTLRGLTEVPELPDPKPVEGSSAQKLPVTVTDVEGNKVTIKSTSRILALDLYGTLSRTLIGLGLGDKIVGRTVSSTEKQLHDRPVVTENGHVLNVEAVAGLKPSVIIADRSVGPKEALDQLRKSGIPVVLVDPHRSVGSTPQLIRTIADAVGKPDAGEALVKRTQEQIDQAKKQIAAWKPAKPMRVAFLYVRGNAGVFFILGSENGASELIQGVGADDVASDKGITTLVPANAESLVSINPDAIFVMRDGLASTGGMKGLLARAGVANTTAGRKQRVISIPDGISLSFGPQTGEVLTAVAKALYGVK</sequence>
<evidence type="ECO:0000256" key="2">
    <source>
        <dbReference type="SAM" id="MobiDB-lite"/>
    </source>
</evidence>
<protein>
    <submittedName>
        <fullName evidence="4">HmuT-like heme-binding lipoprotein</fullName>
    </submittedName>
</protein>
<dbReference type="AlphaFoldDB" id="Q06WK7"/>
<dbReference type="SUPFAM" id="SSF53807">
    <property type="entry name" value="Helical backbone' metal receptor"/>
    <property type="match status" value="1"/>
</dbReference>
<organism evidence="4">
    <name type="scientific">Cutibacterium acnes</name>
    <name type="common">Propionibacterium acnes</name>
    <dbReference type="NCBI Taxonomy" id="1747"/>
    <lineage>
        <taxon>Bacteria</taxon>
        <taxon>Bacillati</taxon>
        <taxon>Actinomycetota</taxon>
        <taxon>Actinomycetes</taxon>
        <taxon>Propionibacteriales</taxon>
        <taxon>Propionibacteriaceae</taxon>
        <taxon>Cutibacterium</taxon>
    </lineage>
</organism>
<dbReference type="PANTHER" id="PTHR30535:SF4">
    <property type="entry name" value="HEMIN-BINDING PERIPLASMIC PROTEIN HMUT"/>
    <property type="match status" value="1"/>
</dbReference>